<dbReference type="EMBL" id="CP030118">
    <property type="protein sequence ID" value="QDL10724.1"/>
    <property type="molecule type" value="Genomic_DNA"/>
</dbReference>
<dbReference type="Proteomes" id="UP000503129">
    <property type="component" value="Chromosome"/>
</dbReference>
<gene>
    <name evidence="1" type="ORF">DP114_24995</name>
</gene>
<dbReference type="InterPro" id="IPR036397">
    <property type="entry name" value="RNaseH_sf"/>
</dbReference>
<reference evidence="1 2" key="1">
    <citation type="submission" date="2018-06" db="EMBL/GenBank/DDBJ databases">
        <title>Comparative genomics of Brasilonema spp. strains.</title>
        <authorList>
            <person name="Alvarenga D.O."/>
            <person name="Fiore M.F."/>
            <person name="Varani A.M."/>
        </authorList>
    </citation>
    <scope>NUCLEOTIDE SEQUENCE [LARGE SCALE GENOMIC DNA]</scope>
    <source>
        <strain evidence="1 2">CENA114</strain>
    </source>
</reference>
<accession>A0A856MKS4</accession>
<dbReference type="GO" id="GO:0003676">
    <property type="term" value="F:nucleic acid binding"/>
    <property type="evidence" value="ECO:0007669"/>
    <property type="project" value="InterPro"/>
</dbReference>
<protein>
    <recommendedName>
        <fullName evidence="3">Tc1-like transposase DDE domain-containing protein</fullName>
    </recommendedName>
</protein>
<dbReference type="KEGG" id="bsen:DP114_24995"/>
<proteinExistence type="predicted"/>
<sequence length="113" mass="13157">MFTREVNKSHKFSAKLVCIQEKIIPIFLAPLSPLLNPIQQFWEHLKAELQWQNCSTLNQLYDQSLSFKLCCSSQKIIEQITPELIIWLTGWDFIISAILSSSLHKKSYPLTTY</sequence>
<evidence type="ECO:0000313" key="2">
    <source>
        <dbReference type="Proteomes" id="UP000503129"/>
    </source>
</evidence>
<dbReference type="AlphaFoldDB" id="A0A856MKS4"/>
<keyword evidence="2" id="KW-1185">Reference proteome</keyword>
<organism evidence="1 2">
    <name type="scientific">Brasilonema sennae CENA114</name>
    <dbReference type="NCBI Taxonomy" id="415709"/>
    <lineage>
        <taxon>Bacteria</taxon>
        <taxon>Bacillati</taxon>
        <taxon>Cyanobacteriota</taxon>
        <taxon>Cyanophyceae</taxon>
        <taxon>Nostocales</taxon>
        <taxon>Scytonemataceae</taxon>
        <taxon>Brasilonema</taxon>
        <taxon>Bromeliae group (in: Brasilonema)</taxon>
    </lineage>
</organism>
<dbReference type="Gene3D" id="3.30.420.10">
    <property type="entry name" value="Ribonuclease H-like superfamily/Ribonuclease H"/>
    <property type="match status" value="1"/>
</dbReference>
<evidence type="ECO:0000313" key="1">
    <source>
        <dbReference type="EMBL" id="QDL10724.1"/>
    </source>
</evidence>
<name>A0A856MKS4_9CYAN</name>
<evidence type="ECO:0008006" key="3">
    <source>
        <dbReference type="Google" id="ProtNLM"/>
    </source>
</evidence>